<reference evidence="2" key="1">
    <citation type="submission" date="2017-09" db="EMBL/GenBank/DDBJ databases">
        <authorList>
            <person name="Varghese N."/>
            <person name="Submissions S."/>
        </authorList>
    </citation>
    <scope>NUCLEOTIDE SEQUENCE [LARGE SCALE GENOMIC DNA]</scope>
    <source>
        <strain evidence="2">DSM 29961</strain>
    </source>
</reference>
<dbReference type="EMBL" id="OCNH01000001">
    <property type="protein sequence ID" value="SOD78762.1"/>
    <property type="molecule type" value="Genomic_DNA"/>
</dbReference>
<evidence type="ECO:0008006" key="3">
    <source>
        <dbReference type="Google" id="ProtNLM"/>
    </source>
</evidence>
<proteinExistence type="predicted"/>
<keyword evidence="2" id="KW-1185">Reference proteome</keyword>
<dbReference type="Proteomes" id="UP000219452">
    <property type="component" value="Unassembled WGS sequence"/>
</dbReference>
<dbReference type="RefSeq" id="WP_097124333.1">
    <property type="nucleotide sequence ID" value="NZ_OCNH01000001.1"/>
</dbReference>
<gene>
    <name evidence="1" type="ORF">SAMN06269250_0628</name>
</gene>
<accession>A0A286F6E7</accession>
<name>A0A286F6E7_9BACT</name>
<dbReference type="OrthoDB" id="43895at2"/>
<protein>
    <recommendedName>
        <fullName evidence="3">Peptidase MA superfamily protein</fullName>
    </recommendedName>
</protein>
<dbReference type="AlphaFoldDB" id="A0A286F6E7"/>
<sequence>MRGRVFFRYSLLALIAVPISFLWLFPQAIWSMRVSHSADFRLLEKTSHIYTSRTATAKQQIQLREHTQTAYQRIQRFWGDRQGKATLIYCPSQDEYETYCAGGEGAGCSVGTPWGASYLVLGPEGNNADVIAHELCHDELFARLGWWRVKREIPQWFNEGLALMVDYRFSNPSIWEQPDSLVQANPFADEIPTESFSQYPMLKLSDLESTHDFFGGSYIHTMLAYETAAAEVARWLAVVGRAGVPTLTNAVKNGSGFRQTYQQMERTKRERVLKPGKQMRN</sequence>
<evidence type="ECO:0000313" key="2">
    <source>
        <dbReference type="Proteomes" id="UP000219452"/>
    </source>
</evidence>
<organism evidence="1 2">
    <name type="scientific">Spirosoma fluviale</name>
    <dbReference type="NCBI Taxonomy" id="1597977"/>
    <lineage>
        <taxon>Bacteria</taxon>
        <taxon>Pseudomonadati</taxon>
        <taxon>Bacteroidota</taxon>
        <taxon>Cytophagia</taxon>
        <taxon>Cytophagales</taxon>
        <taxon>Cytophagaceae</taxon>
        <taxon>Spirosoma</taxon>
    </lineage>
</organism>
<evidence type="ECO:0000313" key="1">
    <source>
        <dbReference type="EMBL" id="SOD78762.1"/>
    </source>
</evidence>